<feature type="transmembrane region" description="Helical" evidence="2">
    <location>
        <begin position="256"/>
        <end position="280"/>
    </location>
</feature>
<feature type="compositionally biased region" description="Low complexity" evidence="1">
    <location>
        <begin position="169"/>
        <end position="189"/>
    </location>
</feature>
<dbReference type="EMBL" id="ML995483">
    <property type="protein sequence ID" value="KAF2142728.1"/>
    <property type="molecule type" value="Genomic_DNA"/>
</dbReference>
<keyword evidence="2" id="KW-1133">Transmembrane helix</keyword>
<evidence type="ECO:0000256" key="3">
    <source>
        <dbReference type="SAM" id="SignalP"/>
    </source>
</evidence>
<feature type="region of interest" description="Disordered" evidence="1">
    <location>
        <begin position="414"/>
        <end position="467"/>
    </location>
</feature>
<dbReference type="OrthoDB" id="5215637at2759"/>
<gene>
    <name evidence="4" type="ORF">K452DRAFT_317669</name>
</gene>
<keyword evidence="2" id="KW-0472">Membrane</keyword>
<organism evidence="4 5">
    <name type="scientific">Aplosporella prunicola CBS 121167</name>
    <dbReference type="NCBI Taxonomy" id="1176127"/>
    <lineage>
        <taxon>Eukaryota</taxon>
        <taxon>Fungi</taxon>
        <taxon>Dikarya</taxon>
        <taxon>Ascomycota</taxon>
        <taxon>Pezizomycotina</taxon>
        <taxon>Dothideomycetes</taxon>
        <taxon>Dothideomycetes incertae sedis</taxon>
        <taxon>Botryosphaeriales</taxon>
        <taxon>Aplosporellaceae</taxon>
        <taxon>Aplosporella</taxon>
    </lineage>
</organism>
<dbReference type="RefSeq" id="XP_033398440.1">
    <property type="nucleotide sequence ID" value="XM_033544089.1"/>
</dbReference>
<evidence type="ECO:0000256" key="1">
    <source>
        <dbReference type="SAM" id="MobiDB-lite"/>
    </source>
</evidence>
<feature type="compositionally biased region" description="Gly residues" evidence="1">
    <location>
        <begin position="452"/>
        <end position="464"/>
    </location>
</feature>
<dbReference type="GeneID" id="54301585"/>
<name>A0A6A6BGK7_9PEZI</name>
<reference evidence="4" key="1">
    <citation type="journal article" date="2020" name="Stud. Mycol.">
        <title>101 Dothideomycetes genomes: a test case for predicting lifestyles and emergence of pathogens.</title>
        <authorList>
            <person name="Haridas S."/>
            <person name="Albert R."/>
            <person name="Binder M."/>
            <person name="Bloem J."/>
            <person name="Labutti K."/>
            <person name="Salamov A."/>
            <person name="Andreopoulos B."/>
            <person name="Baker S."/>
            <person name="Barry K."/>
            <person name="Bills G."/>
            <person name="Bluhm B."/>
            <person name="Cannon C."/>
            <person name="Castanera R."/>
            <person name="Culley D."/>
            <person name="Daum C."/>
            <person name="Ezra D."/>
            <person name="Gonzalez J."/>
            <person name="Henrissat B."/>
            <person name="Kuo A."/>
            <person name="Liang C."/>
            <person name="Lipzen A."/>
            <person name="Lutzoni F."/>
            <person name="Magnuson J."/>
            <person name="Mondo S."/>
            <person name="Nolan M."/>
            <person name="Ohm R."/>
            <person name="Pangilinan J."/>
            <person name="Park H.-J."/>
            <person name="Ramirez L."/>
            <person name="Alfaro M."/>
            <person name="Sun H."/>
            <person name="Tritt A."/>
            <person name="Yoshinaga Y."/>
            <person name="Zwiers L.-H."/>
            <person name="Turgeon B."/>
            <person name="Goodwin S."/>
            <person name="Spatafora J."/>
            <person name="Crous P."/>
            <person name="Grigoriev I."/>
        </authorList>
    </citation>
    <scope>NUCLEOTIDE SEQUENCE</scope>
    <source>
        <strain evidence="4">CBS 121167</strain>
    </source>
</reference>
<dbReference type="Proteomes" id="UP000799438">
    <property type="component" value="Unassembled WGS sequence"/>
</dbReference>
<feature type="region of interest" description="Disordered" evidence="1">
    <location>
        <begin position="310"/>
        <end position="333"/>
    </location>
</feature>
<feature type="signal peptide" evidence="3">
    <location>
        <begin position="1"/>
        <end position="25"/>
    </location>
</feature>
<feature type="compositionally biased region" description="Low complexity" evidence="1">
    <location>
        <begin position="414"/>
        <end position="427"/>
    </location>
</feature>
<dbReference type="AlphaFoldDB" id="A0A6A6BGK7"/>
<proteinExistence type="predicted"/>
<evidence type="ECO:0008006" key="6">
    <source>
        <dbReference type="Google" id="ProtNLM"/>
    </source>
</evidence>
<evidence type="ECO:0000313" key="5">
    <source>
        <dbReference type="Proteomes" id="UP000799438"/>
    </source>
</evidence>
<evidence type="ECO:0000313" key="4">
    <source>
        <dbReference type="EMBL" id="KAF2142728.1"/>
    </source>
</evidence>
<feature type="chain" id="PRO_5025625727" description="Mid2 domain-containing protein" evidence="3">
    <location>
        <begin position="26"/>
        <end position="552"/>
    </location>
</feature>
<protein>
    <recommendedName>
        <fullName evidence="6">Mid2 domain-containing protein</fullName>
    </recommendedName>
</protein>
<keyword evidence="3" id="KW-0732">Signal</keyword>
<feature type="region of interest" description="Disordered" evidence="1">
    <location>
        <begin position="155"/>
        <end position="197"/>
    </location>
</feature>
<evidence type="ECO:0000256" key="2">
    <source>
        <dbReference type="SAM" id="Phobius"/>
    </source>
</evidence>
<feature type="region of interest" description="Disordered" evidence="1">
    <location>
        <begin position="370"/>
        <end position="398"/>
    </location>
</feature>
<keyword evidence="2" id="KW-0812">Transmembrane</keyword>
<accession>A0A6A6BGK7</accession>
<sequence>MRQRGIPLTTAVAATMAAGAALARAQTCYFPDGSVNAESAPCGDGDEKGGGAACCPLDWKCLSNGLCRFAAEDWLDRYSCSDRTWGAEAYTRSNGTDSGGEAIGVCPGGKFCCNGDRSGDCCKDRSAVYFSLADARVVGSITALLTPSFPLLSPTMGPESANTDESEASTLSSSSSPSSSSASSSSSSTSPPPTRSFLHTAADGTIAFAPTTATKTSLTSDAAGRVSTVYILTTSTPQGANNNSSSSSSPTRTTTLGLAVGIPLTLLAVSGTAVLVFLLLRRHRRRRGRNAVQDVAHADKEEKCVSELDGFPKADTRGGTHVAPAWVGGNGKGGREKGGGLGVGAAHARTVSEIEGREVAMAPVELDATMTTTTTTTATTATTGTGTGTATSSSAGTAALAPETRAGAGIETGIAAARPSTPRTTSSSPPPQELGNNTAVPRTPRTPPGQSAAGGGGGAGGGFGSDEAMLVSPLAEGEGVGHGWRSVGGRGGRAGVGVGAGGAGGYEGLVSPLVEAGGWAGGEGSRGAAGTGARAAQARYIAYRPPGGAELP</sequence>
<keyword evidence="5" id="KW-1185">Reference proteome</keyword>